<name>A0A1G2GY23_9BACT</name>
<dbReference type="InterPro" id="IPR004518">
    <property type="entry name" value="MazG-like_dom"/>
</dbReference>
<feature type="domain" description="NTP pyrophosphohydrolase MazG-like" evidence="1">
    <location>
        <begin position="30"/>
        <end position="97"/>
    </location>
</feature>
<reference evidence="2 3" key="1">
    <citation type="journal article" date="2016" name="Nat. Commun.">
        <title>Thousands of microbial genomes shed light on interconnected biogeochemical processes in an aquifer system.</title>
        <authorList>
            <person name="Anantharaman K."/>
            <person name="Brown C.T."/>
            <person name="Hug L.A."/>
            <person name="Sharon I."/>
            <person name="Castelle C.J."/>
            <person name="Probst A.J."/>
            <person name="Thomas B.C."/>
            <person name="Singh A."/>
            <person name="Wilkins M.J."/>
            <person name="Karaoz U."/>
            <person name="Brodie E.L."/>
            <person name="Williams K.H."/>
            <person name="Hubbard S.S."/>
            <person name="Banfield J.F."/>
        </authorList>
    </citation>
    <scope>NUCLEOTIDE SEQUENCE [LARGE SCALE GENOMIC DNA]</scope>
</reference>
<dbReference type="Gene3D" id="1.10.287.1080">
    <property type="entry name" value="MazG-like"/>
    <property type="match status" value="1"/>
</dbReference>
<dbReference type="AlphaFoldDB" id="A0A1G2GY23"/>
<dbReference type="EMBL" id="MHNZ01000038">
    <property type="protein sequence ID" value="OGZ55083.1"/>
    <property type="molecule type" value="Genomic_DNA"/>
</dbReference>
<proteinExistence type="predicted"/>
<evidence type="ECO:0000259" key="1">
    <source>
        <dbReference type="Pfam" id="PF03819"/>
    </source>
</evidence>
<dbReference type="CDD" id="cd11541">
    <property type="entry name" value="NTP-PPase_u4"/>
    <property type="match status" value="1"/>
</dbReference>
<dbReference type="SUPFAM" id="SSF101386">
    <property type="entry name" value="all-alpha NTP pyrophosphatases"/>
    <property type="match status" value="1"/>
</dbReference>
<dbReference type="STRING" id="1802129.A3J04_04430"/>
<dbReference type="InterPro" id="IPR011379">
    <property type="entry name" value="MazG-related_GP37"/>
</dbReference>
<accession>A0A1G2GY23</accession>
<dbReference type="Pfam" id="PF03819">
    <property type="entry name" value="MazG"/>
    <property type="match status" value="1"/>
</dbReference>
<sequence length="110" mass="12455">MTFEEYQNKAAVTALYPNHGKNEFIYPTLGLVGEAGEVAEKVKKIIRDDGGKISLTKKEELKKEIGDVLWYVNQLSLELGFSLEEVAKANIEKLYSRLERNKLHGDGDNR</sequence>
<gene>
    <name evidence="2" type="ORF">A3J04_04430</name>
</gene>
<dbReference type="Proteomes" id="UP000177954">
    <property type="component" value="Unassembled WGS sequence"/>
</dbReference>
<protein>
    <recommendedName>
        <fullName evidence="1">NTP pyrophosphohydrolase MazG-like domain-containing protein</fullName>
    </recommendedName>
</protein>
<evidence type="ECO:0000313" key="2">
    <source>
        <dbReference type="EMBL" id="OGZ55083.1"/>
    </source>
</evidence>
<organism evidence="2 3">
    <name type="scientific">Candidatus Ryanbacteria bacterium RIFCSPLOWO2_02_FULL_47_14</name>
    <dbReference type="NCBI Taxonomy" id="1802129"/>
    <lineage>
        <taxon>Bacteria</taxon>
        <taxon>Candidatus Ryaniibacteriota</taxon>
    </lineage>
</organism>
<evidence type="ECO:0000313" key="3">
    <source>
        <dbReference type="Proteomes" id="UP000177954"/>
    </source>
</evidence>
<comment type="caution">
    <text evidence="2">The sequence shown here is derived from an EMBL/GenBank/DDBJ whole genome shotgun (WGS) entry which is preliminary data.</text>
</comment>
<dbReference type="PIRSF" id="PIRSF006639">
    <property type="entry name" value="UCP006639_pph"/>
    <property type="match status" value="1"/>
</dbReference>